<dbReference type="Gene3D" id="1.10.10.1320">
    <property type="entry name" value="Anti-sigma factor, zinc-finger domain"/>
    <property type="match status" value="1"/>
</dbReference>
<evidence type="ECO:0000259" key="13">
    <source>
        <dbReference type="Pfam" id="PF22618"/>
    </source>
</evidence>
<feature type="transmembrane region" description="Helical" evidence="11">
    <location>
        <begin position="142"/>
        <end position="163"/>
    </location>
</feature>
<evidence type="ECO:0000256" key="11">
    <source>
        <dbReference type="SAM" id="Phobius"/>
    </source>
</evidence>
<evidence type="ECO:0000256" key="5">
    <source>
        <dbReference type="ARBA" id="ARBA00023015"/>
    </source>
</evidence>
<keyword evidence="5" id="KW-0805">Transcription regulation</keyword>
<evidence type="ECO:0000256" key="6">
    <source>
        <dbReference type="ARBA" id="ARBA00023136"/>
    </source>
</evidence>
<dbReference type="InterPro" id="IPR051474">
    <property type="entry name" value="Anti-sigma-K/W_factor"/>
</dbReference>
<evidence type="ECO:0000259" key="12">
    <source>
        <dbReference type="Pfam" id="PF10099"/>
    </source>
</evidence>
<evidence type="ECO:0000313" key="15">
    <source>
        <dbReference type="Proteomes" id="UP001609176"/>
    </source>
</evidence>
<comment type="subcellular location">
    <subcellularLocation>
        <location evidence="1">Cell membrane</location>
        <topology evidence="1">Single-pass membrane protein</topology>
    </subcellularLocation>
</comment>
<dbReference type="Proteomes" id="UP001609176">
    <property type="component" value="Unassembled WGS sequence"/>
</dbReference>
<proteinExistence type="predicted"/>
<reference evidence="14 15" key="1">
    <citation type="submission" date="2024-10" db="EMBL/GenBank/DDBJ databases">
        <authorList>
            <person name="Riesco R."/>
        </authorList>
    </citation>
    <scope>NUCLEOTIDE SEQUENCE [LARGE SCALE GENOMIC DNA]</scope>
    <source>
        <strain evidence="14 15">NCIMB 15448</strain>
    </source>
</reference>
<keyword evidence="4 11" id="KW-1133">Transmembrane helix</keyword>
<dbReference type="Pfam" id="PF22618">
    <property type="entry name" value="RskA_N"/>
    <property type="match status" value="1"/>
</dbReference>
<dbReference type="PANTHER" id="PTHR37461:SF1">
    <property type="entry name" value="ANTI-SIGMA-K FACTOR RSKA"/>
    <property type="match status" value="1"/>
</dbReference>
<feature type="region of interest" description="Disordered" evidence="10">
    <location>
        <begin position="264"/>
        <end position="283"/>
    </location>
</feature>
<dbReference type="EMBL" id="JBIMSP010000010">
    <property type="protein sequence ID" value="MFH5242002.1"/>
    <property type="molecule type" value="Genomic_DNA"/>
</dbReference>
<feature type="domain" description="Anti-sigma-K factor RskA N-terminal" evidence="13">
    <location>
        <begin position="12"/>
        <end position="58"/>
    </location>
</feature>
<dbReference type="InterPro" id="IPR018764">
    <property type="entry name" value="RskA_C"/>
</dbReference>
<evidence type="ECO:0000256" key="1">
    <source>
        <dbReference type="ARBA" id="ARBA00004162"/>
    </source>
</evidence>
<dbReference type="PANTHER" id="PTHR37461">
    <property type="entry name" value="ANTI-SIGMA-K FACTOR RSKA"/>
    <property type="match status" value="1"/>
</dbReference>
<accession>A0ABW7KJQ5</accession>
<evidence type="ECO:0000256" key="4">
    <source>
        <dbReference type="ARBA" id="ARBA00022989"/>
    </source>
</evidence>
<protein>
    <recommendedName>
        <fullName evidence="9">Regulator of SigK</fullName>
    </recommendedName>
    <alternativeName>
        <fullName evidence="8">Sigma-K anti-sigma factor RskA</fullName>
    </alternativeName>
</protein>
<evidence type="ECO:0000256" key="3">
    <source>
        <dbReference type="ARBA" id="ARBA00022692"/>
    </source>
</evidence>
<evidence type="ECO:0000313" key="14">
    <source>
        <dbReference type="EMBL" id="MFH5242002.1"/>
    </source>
</evidence>
<keyword evidence="7" id="KW-0804">Transcription</keyword>
<keyword evidence="3 11" id="KW-0812">Transmembrane</keyword>
<evidence type="ECO:0000256" key="9">
    <source>
        <dbReference type="ARBA" id="ARBA00030803"/>
    </source>
</evidence>
<feature type="domain" description="Anti-sigma K factor RskA C-terminal" evidence="12">
    <location>
        <begin position="143"/>
        <end position="276"/>
    </location>
</feature>
<dbReference type="InterPro" id="IPR041916">
    <property type="entry name" value="Anti_sigma_zinc_sf"/>
</dbReference>
<evidence type="ECO:0000256" key="2">
    <source>
        <dbReference type="ARBA" id="ARBA00022475"/>
    </source>
</evidence>
<gene>
    <name evidence="14" type="ORF">ACHIPV_08895</name>
</gene>
<keyword evidence="2" id="KW-1003">Cell membrane</keyword>
<sequence length="283" mass="29401">MSGGRMMDDRFIDLAHAYALDSLDTEEHAAVAELLSGPASDLRSEFEATVRQTRETLASISSTTAVAPPADLRSRLLDLVAADDAPAAPTSRWESRLQSADSAADTPVAHVPEIPDAQESPETNVVPLARHRRTDTSRWRTFAVAAAAAVALLVGGAVAGYQLRGSDQTQSTTDDVLAASDAYSASVALTVGGTATVVYSKENDAAVVLLDDLQKPAPNAAYQMWLVEGTNAKSAGVIAPEAVGTRTQVVRDIGAATTLAFTIEPSGGSDQPTSTPFAALPLA</sequence>
<organism evidence="14 15">
    <name type="scientific">Antrihabitans spumae</name>
    <dbReference type="NCBI Taxonomy" id="3373370"/>
    <lineage>
        <taxon>Bacteria</taxon>
        <taxon>Bacillati</taxon>
        <taxon>Actinomycetota</taxon>
        <taxon>Actinomycetes</taxon>
        <taxon>Mycobacteriales</taxon>
        <taxon>Nocardiaceae</taxon>
        <taxon>Antrihabitans</taxon>
    </lineage>
</organism>
<name>A0ABW7KJQ5_9NOCA</name>
<comment type="caution">
    <text evidence="14">The sequence shown here is derived from an EMBL/GenBank/DDBJ whole genome shotgun (WGS) entry which is preliminary data.</text>
</comment>
<evidence type="ECO:0000256" key="10">
    <source>
        <dbReference type="SAM" id="MobiDB-lite"/>
    </source>
</evidence>
<evidence type="ECO:0000256" key="7">
    <source>
        <dbReference type="ARBA" id="ARBA00023163"/>
    </source>
</evidence>
<keyword evidence="6 11" id="KW-0472">Membrane</keyword>
<dbReference type="InterPro" id="IPR053877">
    <property type="entry name" value="RskA_N"/>
</dbReference>
<dbReference type="Pfam" id="PF10099">
    <property type="entry name" value="RskA_C"/>
    <property type="match status" value="1"/>
</dbReference>
<evidence type="ECO:0000256" key="8">
    <source>
        <dbReference type="ARBA" id="ARBA00029829"/>
    </source>
</evidence>